<evidence type="ECO:0008006" key="4">
    <source>
        <dbReference type="Google" id="ProtNLM"/>
    </source>
</evidence>
<evidence type="ECO:0000313" key="3">
    <source>
        <dbReference type="Proteomes" id="UP000021816"/>
    </source>
</evidence>
<sequence>MALYESEHTKFMREMLAKHPEWLEDQSRGRAIFWDKKTDLDEQKAYREASEPPRPYPYDVNFEQQ</sequence>
<dbReference type="EMBL" id="JEMX01000081">
    <property type="protein sequence ID" value="EXI78051.1"/>
    <property type="molecule type" value="Genomic_DNA"/>
</dbReference>
<dbReference type="STRING" id="1454003.AW10_03319"/>
<name>A0A011NRW5_9PROT</name>
<dbReference type="PATRIC" id="fig|1454003.3.peg.3377"/>
<comment type="caution">
    <text evidence="2">The sequence shown here is derived from an EMBL/GenBank/DDBJ whole genome shotgun (WGS) entry which is preliminary data.</text>
</comment>
<protein>
    <recommendedName>
        <fullName evidence="4">DUF3460 family protein</fullName>
    </recommendedName>
</protein>
<evidence type="ECO:0000256" key="1">
    <source>
        <dbReference type="SAM" id="MobiDB-lite"/>
    </source>
</evidence>
<feature type="region of interest" description="Disordered" evidence="1">
    <location>
        <begin position="44"/>
        <end position="65"/>
    </location>
</feature>
<gene>
    <name evidence="2" type="ORF">AW10_03319</name>
</gene>
<accession>A0A011NRW5</accession>
<dbReference type="Pfam" id="PF11943">
    <property type="entry name" value="DUF3460"/>
    <property type="match status" value="1"/>
</dbReference>
<proteinExistence type="predicted"/>
<dbReference type="AlphaFoldDB" id="A0A011NRW5"/>
<reference evidence="2 3" key="1">
    <citation type="submission" date="2014-02" db="EMBL/GenBank/DDBJ databases">
        <title>Expanding our view of genomic diversity in Candidatus Accumulibacter clades.</title>
        <authorList>
            <person name="Skennerton C.T."/>
            <person name="Barr J.J."/>
            <person name="Slater F.R."/>
            <person name="Bond P.L."/>
            <person name="Tyson G.W."/>
        </authorList>
    </citation>
    <scope>NUCLEOTIDE SEQUENCE [LARGE SCALE GENOMIC DNA]</scope>
    <source>
        <strain evidence="3">BA-92</strain>
    </source>
</reference>
<evidence type="ECO:0000313" key="2">
    <source>
        <dbReference type="EMBL" id="EXI78051.1"/>
    </source>
</evidence>
<dbReference type="InterPro" id="IPR021853">
    <property type="entry name" value="DUF3460"/>
</dbReference>
<dbReference type="Proteomes" id="UP000021816">
    <property type="component" value="Unassembled WGS sequence"/>
</dbReference>
<organism evidence="2 3">
    <name type="scientific">Candidatus Accumulibacter appositus</name>
    <dbReference type="NCBI Taxonomy" id="1454003"/>
    <lineage>
        <taxon>Bacteria</taxon>
        <taxon>Pseudomonadati</taxon>
        <taxon>Pseudomonadota</taxon>
        <taxon>Betaproteobacteria</taxon>
        <taxon>Candidatus Accumulibacter</taxon>
    </lineage>
</organism>